<reference evidence="6 7" key="1">
    <citation type="submission" date="2023-07" db="EMBL/GenBank/DDBJ databases">
        <title>Genomic Encyclopedia of Type Strains, Phase IV (KMG-IV): sequencing the most valuable type-strain genomes for metagenomic binning, comparative biology and taxonomic classification.</title>
        <authorList>
            <person name="Goeker M."/>
        </authorList>
    </citation>
    <scope>NUCLEOTIDE SEQUENCE [LARGE SCALE GENOMIC DNA]</scope>
    <source>
        <strain evidence="6 7">B1-1</strain>
    </source>
</reference>
<dbReference type="InterPro" id="IPR012997">
    <property type="entry name" value="RplA"/>
</dbReference>
<feature type="chain" id="PRO_5044920130" description="Endolytic peptidoglycan transglycosylase RlpA" evidence="3">
    <location>
        <begin position="21"/>
        <end position="140"/>
    </location>
</feature>
<accession>A0ABU0MBJ3</accession>
<organism evidence="6 7">
    <name type="scientific">Kaistia geumhonensis</name>
    <dbReference type="NCBI Taxonomy" id="410839"/>
    <lineage>
        <taxon>Bacteria</taxon>
        <taxon>Pseudomonadati</taxon>
        <taxon>Pseudomonadota</taxon>
        <taxon>Alphaproteobacteria</taxon>
        <taxon>Hyphomicrobiales</taxon>
        <taxon>Kaistiaceae</taxon>
        <taxon>Kaistia</taxon>
    </lineage>
</organism>
<name>A0ABU0MBJ3_9HYPH</name>
<evidence type="ECO:0000256" key="3">
    <source>
        <dbReference type="HAMAP-Rule" id="MF_02071"/>
    </source>
</evidence>
<dbReference type="HAMAP" id="MF_02071">
    <property type="entry name" value="RlpA"/>
    <property type="match status" value="1"/>
</dbReference>
<dbReference type="PANTHER" id="PTHR34183:SF8">
    <property type="entry name" value="ENDOLYTIC PEPTIDOGLYCAN TRANSGLYCOSYLASE RLPA-RELATED"/>
    <property type="match status" value="1"/>
</dbReference>
<evidence type="ECO:0000313" key="6">
    <source>
        <dbReference type="EMBL" id="MDQ0518337.1"/>
    </source>
</evidence>
<evidence type="ECO:0000256" key="1">
    <source>
        <dbReference type="ARBA" id="ARBA00023239"/>
    </source>
</evidence>
<dbReference type="NCBIfam" id="TIGR00413">
    <property type="entry name" value="rlpA"/>
    <property type="match status" value="1"/>
</dbReference>
<keyword evidence="2 3" id="KW-0961">Cell wall biogenesis/degradation</keyword>
<dbReference type="InterPro" id="IPR036908">
    <property type="entry name" value="RlpA-like_sf"/>
</dbReference>
<dbReference type="InterPro" id="IPR009009">
    <property type="entry name" value="RlpA-like_DPBB"/>
</dbReference>
<keyword evidence="1 3" id="KW-0456">Lyase</keyword>
<dbReference type="SUPFAM" id="SSF50685">
    <property type="entry name" value="Barwin-like endoglucanases"/>
    <property type="match status" value="1"/>
</dbReference>
<dbReference type="CDD" id="cd22268">
    <property type="entry name" value="DPBB_RlpA-like"/>
    <property type="match status" value="1"/>
</dbReference>
<dbReference type="EMBL" id="JAUSWJ010000001">
    <property type="protein sequence ID" value="MDQ0518337.1"/>
    <property type="molecule type" value="Genomic_DNA"/>
</dbReference>
<evidence type="ECO:0000259" key="5">
    <source>
        <dbReference type="Pfam" id="PF03330"/>
    </source>
</evidence>
<dbReference type="RefSeq" id="WP_266283818.1">
    <property type="nucleotide sequence ID" value="NZ_JAPKNF010000003.1"/>
</dbReference>
<comment type="function">
    <text evidence="3">Lytic transglycosylase with a strong preference for naked glycan strands that lack stem peptides.</text>
</comment>
<comment type="similarity">
    <text evidence="3 4">Belongs to the RlpA family.</text>
</comment>
<dbReference type="Gene3D" id="2.40.40.10">
    <property type="entry name" value="RlpA-like domain"/>
    <property type="match status" value="1"/>
</dbReference>
<feature type="signal peptide" evidence="3">
    <location>
        <begin position="1"/>
        <end position="20"/>
    </location>
</feature>
<dbReference type="EC" id="4.2.2.-" evidence="3"/>
<gene>
    <name evidence="3" type="primary">rlpA</name>
    <name evidence="6" type="ORF">QO015_003950</name>
</gene>
<dbReference type="InterPro" id="IPR034718">
    <property type="entry name" value="RlpA"/>
</dbReference>
<dbReference type="Proteomes" id="UP001223743">
    <property type="component" value="Unassembled WGS sequence"/>
</dbReference>
<dbReference type="Pfam" id="PF03330">
    <property type="entry name" value="DPBB_1"/>
    <property type="match status" value="1"/>
</dbReference>
<sequence length="140" mass="14571" precursor="true">MYRLSSKLSLSARTCLPALAVGVVAIAASTSLSITPAEAGTQCGGASWYKLSGKTASGERNNPSALTAAHRSLPFGTRVKVQNLRNGKFVVVRINDRGPFIRGRVIDVSRAAAQQLGMVSSGTAKVRLEVEGKALRGACG</sequence>
<proteinExistence type="inferred from homology"/>
<protein>
    <recommendedName>
        <fullName evidence="3">Endolytic peptidoglycan transglycosylase RlpA</fullName>
        <ecNumber evidence="3">4.2.2.-</ecNumber>
    </recommendedName>
</protein>
<evidence type="ECO:0000256" key="2">
    <source>
        <dbReference type="ARBA" id="ARBA00023316"/>
    </source>
</evidence>
<evidence type="ECO:0000313" key="7">
    <source>
        <dbReference type="Proteomes" id="UP001223743"/>
    </source>
</evidence>
<evidence type="ECO:0000256" key="4">
    <source>
        <dbReference type="RuleBase" id="RU003495"/>
    </source>
</evidence>
<dbReference type="PANTHER" id="PTHR34183">
    <property type="entry name" value="ENDOLYTIC PEPTIDOGLYCAN TRANSGLYCOSYLASE RLPA"/>
    <property type="match status" value="1"/>
</dbReference>
<keyword evidence="6" id="KW-0449">Lipoprotein</keyword>
<keyword evidence="7" id="KW-1185">Reference proteome</keyword>
<comment type="caution">
    <text evidence="6">The sequence shown here is derived from an EMBL/GenBank/DDBJ whole genome shotgun (WGS) entry which is preliminary data.</text>
</comment>
<keyword evidence="3" id="KW-0732">Signal</keyword>
<feature type="domain" description="RlpA-like protein double-psi beta-barrel" evidence="5">
    <location>
        <begin position="41"/>
        <end position="127"/>
    </location>
</feature>